<evidence type="ECO:0000256" key="4">
    <source>
        <dbReference type="ARBA" id="ARBA00022614"/>
    </source>
</evidence>
<dbReference type="Pfam" id="PF00560">
    <property type="entry name" value="LRR_1"/>
    <property type="match status" value="4"/>
</dbReference>
<keyword evidence="6" id="KW-0732">Signal</keyword>
<dbReference type="PANTHER" id="PTHR48052">
    <property type="entry name" value="UNNAMED PRODUCT"/>
    <property type="match status" value="1"/>
</dbReference>
<dbReference type="PANTHER" id="PTHR48052:SF8">
    <property type="entry name" value="LRR RECEPTOR-LIKE SERINE_THREONINE-PROTEIN KINASE FLS2"/>
    <property type="match status" value="1"/>
</dbReference>
<comment type="similarity">
    <text evidence="2">Belongs to the RLP family.</text>
</comment>
<evidence type="ECO:0000256" key="5">
    <source>
        <dbReference type="ARBA" id="ARBA00022692"/>
    </source>
</evidence>
<dbReference type="EMBL" id="JAUESC010000380">
    <property type="protein sequence ID" value="KAK0591495.1"/>
    <property type="molecule type" value="Genomic_DNA"/>
</dbReference>
<keyword evidence="7" id="KW-0677">Repeat</keyword>
<keyword evidence="4" id="KW-0433">Leucine-rich repeat</keyword>
<evidence type="ECO:0000256" key="2">
    <source>
        <dbReference type="ARBA" id="ARBA00009592"/>
    </source>
</evidence>
<evidence type="ECO:0000256" key="1">
    <source>
        <dbReference type="ARBA" id="ARBA00004251"/>
    </source>
</evidence>
<proteinExistence type="inferred from homology"/>
<dbReference type="SUPFAM" id="SSF52058">
    <property type="entry name" value="L domain-like"/>
    <property type="match status" value="1"/>
</dbReference>
<evidence type="ECO:0000256" key="10">
    <source>
        <dbReference type="ARBA" id="ARBA00023170"/>
    </source>
</evidence>
<dbReference type="InterPro" id="IPR032675">
    <property type="entry name" value="LRR_dom_sf"/>
</dbReference>
<reference evidence="12" key="2">
    <citation type="submission" date="2023-06" db="EMBL/GenBank/DDBJ databases">
        <authorList>
            <person name="Swenson N.G."/>
            <person name="Wegrzyn J.L."/>
            <person name="Mcevoy S.L."/>
        </authorList>
    </citation>
    <scope>NUCLEOTIDE SEQUENCE</scope>
    <source>
        <strain evidence="12">NS2018</strain>
        <tissue evidence="12">Leaf</tissue>
    </source>
</reference>
<keyword evidence="3" id="KW-1003">Cell membrane</keyword>
<keyword evidence="9" id="KW-0472">Membrane</keyword>
<evidence type="ECO:0000256" key="11">
    <source>
        <dbReference type="ARBA" id="ARBA00023180"/>
    </source>
</evidence>
<keyword evidence="10" id="KW-0675">Receptor</keyword>
<accession>A0AA39SKR8</accession>
<evidence type="ECO:0000313" key="12">
    <source>
        <dbReference type="EMBL" id="KAK0591495.1"/>
    </source>
</evidence>
<gene>
    <name evidence="12" type="ORF">LWI29_002826</name>
</gene>
<keyword evidence="11" id="KW-0325">Glycoprotein</keyword>
<sequence>MIKLDLGKNNLSGRIPSEITSLPKLQSLFLQENKLSGAIPDSFSSIQGLFELQLGCNMLDGTIPCSLSNLHHFSSVLNISHNRLSGKIPDVSEI</sequence>
<keyword evidence="5" id="KW-0812">Transmembrane</keyword>
<comment type="caution">
    <text evidence="12">The sequence shown here is derived from an EMBL/GenBank/DDBJ whole genome shotgun (WGS) entry which is preliminary data.</text>
</comment>
<evidence type="ECO:0000256" key="8">
    <source>
        <dbReference type="ARBA" id="ARBA00022989"/>
    </source>
</evidence>
<keyword evidence="8" id="KW-1133">Transmembrane helix</keyword>
<evidence type="ECO:0000256" key="9">
    <source>
        <dbReference type="ARBA" id="ARBA00023136"/>
    </source>
</evidence>
<dbReference type="FunFam" id="3.80.10.10:FF:000383">
    <property type="entry name" value="Leucine-rich repeat receptor protein kinase EMS1"/>
    <property type="match status" value="1"/>
</dbReference>
<dbReference type="GO" id="GO:0005886">
    <property type="term" value="C:plasma membrane"/>
    <property type="evidence" value="ECO:0007669"/>
    <property type="project" value="UniProtKB-SubCell"/>
</dbReference>
<keyword evidence="13" id="KW-1185">Reference proteome</keyword>
<organism evidence="12 13">
    <name type="scientific">Acer saccharum</name>
    <name type="common">Sugar maple</name>
    <dbReference type="NCBI Taxonomy" id="4024"/>
    <lineage>
        <taxon>Eukaryota</taxon>
        <taxon>Viridiplantae</taxon>
        <taxon>Streptophyta</taxon>
        <taxon>Embryophyta</taxon>
        <taxon>Tracheophyta</taxon>
        <taxon>Spermatophyta</taxon>
        <taxon>Magnoliopsida</taxon>
        <taxon>eudicotyledons</taxon>
        <taxon>Gunneridae</taxon>
        <taxon>Pentapetalae</taxon>
        <taxon>rosids</taxon>
        <taxon>malvids</taxon>
        <taxon>Sapindales</taxon>
        <taxon>Sapindaceae</taxon>
        <taxon>Hippocastanoideae</taxon>
        <taxon>Acereae</taxon>
        <taxon>Acer</taxon>
    </lineage>
</organism>
<evidence type="ECO:0000313" key="13">
    <source>
        <dbReference type="Proteomes" id="UP001168877"/>
    </source>
</evidence>
<comment type="subcellular location">
    <subcellularLocation>
        <location evidence="1">Cell membrane</location>
        <topology evidence="1">Single-pass type I membrane protein</topology>
    </subcellularLocation>
</comment>
<dbReference type="InterPro" id="IPR001611">
    <property type="entry name" value="Leu-rich_rpt"/>
</dbReference>
<name>A0AA39SKR8_ACESA</name>
<evidence type="ECO:0000256" key="6">
    <source>
        <dbReference type="ARBA" id="ARBA00022729"/>
    </source>
</evidence>
<evidence type="ECO:0000256" key="3">
    <source>
        <dbReference type="ARBA" id="ARBA00022475"/>
    </source>
</evidence>
<reference evidence="12" key="1">
    <citation type="journal article" date="2022" name="Plant J.">
        <title>Strategies of tolerance reflected in two North American maple genomes.</title>
        <authorList>
            <person name="McEvoy S.L."/>
            <person name="Sezen U.U."/>
            <person name="Trouern-Trend A."/>
            <person name="McMahon S.M."/>
            <person name="Schaberg P.G."/>
            <person name="Yang J."/>
            <person name="Wegrzyn J.L."/>
            <person name="Swenson N.G."/>
        </authorList>
    </citation>
    <scope>NUCLEOTIDE SEQUENCE</scope>
    <source>
        <strain evidence="12">NS2018</strain>
    </source>
</reference>
<protein>
    <submittedName>
        <fullName evidence="12">Uncharacterized protein</fullName>
    </submittedName>
</protein>
<dbReference type="Gene3D" id="3.80.10.10">
    <property type="entry name" value="Ribonuclease Inhibitor"/>
    <property type="match status" value="1"/>
</dbReference>
<evidence type="ECO:0000256" key="7">
    <source>
        <dbReference type="ARBA" id="ARBA00022737"/>
    </source>
</evidence>
<dbReference type="AlphaFoldDB" id="A0AA39SKR8"/>
<dbReference type="Proteomes" id="UP001168877">
    <property type="component" value="Unassembled WGS sequence"/>
</dbReference>